<dbReference type="FunFam" id="1.20.1270.60:FF:000022">
    <property type="entry name" value="Sorting nexin 3 protein"/>
    <property type="match status" value="1"/>
</dbReference>
<dbReference type="InterPro" id="IPR015404">
    <property type="entry name" value="Vps5_C"/>
</dbReference>
<dbReference type="InterPro" id="IPR001683">
    <property type="entry name" value="PX_dom"/>
</dbReference>
<dbReference type="Gene3D" id="1.20.1270.60">
    <property type="entry name" value="Arfaptin homology (AH) domain/BAR domain"/>
    <property type="match status" value="1"/>
</dbReference>
<dbReference type="Gene3D" id="3.30.1520.10">
    <property type="entry name" value="Phox-like domain"/>
    <property type="match status" value="1"/>
</dbReference>
<evidence type="ECO:0000313" key="13">
    <source>
        <dbReference type="EMBL" id="CEQ42458.1"/>
    </source>
</evidence>
<dbReference type="InterPro" id="IPR036871">
    <property type="entry name" value="PX_dom_sf"/>
</dbReference>
<evidence type="ECO:0000256" key="1">
    <source>
        <dbReference type="ARBA" id="ARBA00004287"/>
    </source>
</evidence>
<feature type="compositionally biased region" description="Polar residues" evidence="11">
    <location>
        <begin position="369"/>
        <end position="379"/>
    </location>
</feature>
<dbReference type="EMBL" id="CENE01000026">
    <property type="protein sequence ID" value="CEQ42458.1"/>
    <property type="molecule type" value="Genomic_DNA"/>
</dbReference>
<comment type="similarity">
    <text evidence="4">Belongs to the sorting nexin family.</text>
</comment>
<evidence type="ECO:0000256" key="10">
    <source>
        <dbReference type="ARBA" id="ARBA00023136"/>
    </source>
</evidence>
<dbReference type="GO" id="GO:0005794">
    <property type="term" value="C:Golgi apparatus"/>
    <property type="evidence" value="ECO:0007669"/>
    <property type="project" value="UniProtKB-SubCell"/>
</dbReference>
<name>A0A0D6ERI3_SPOSA</name>
<proteinExistence type="inferred from homology"/>
<dbReference type="GO" id="GO:0045053">
    <property type="term" value="P:protein retention in Golgi apparatus"/>
    <property type="evidence" value="ECO:0007669"/>
    <property type="project" value="TreeGrafter"/>
</dbReference>
<evidence type="ECO:0000256" key="3">
    <source>
        <dbReference type="ARBA" id="ARBA00004555"/>
    </source>
</evidence>
<evidence type="ECO:0000256" key="11">
    <source>
        <dbReference type="SAM" id="MobiDB-lite"/>
    </source>
</evidence>
<reference evidence="14" key="1">
    <citation type="submission" date="2015-02" db="EMBL/GenBank/DDBJ databases">
        <authorList>
            <person name="Gon?alves P."/>
        </authorList>
    </citation>
    <scope>NUCLEOTIDE SEQUENCE [LARGE SCALE GENOMIC DNA]</scope>
</reference>
<evidence type="ECO:0000256" key="6">
    <source>
        <dbReference type="ARBA" id="ARBA00022490"/>
    </source>
</evidence>
<keyword evidence="10" id="KW-0472">Membrane</keyword>
<keyword evidence="5" id="KW-0813">Transport</keyword>
<dbReference type="SUPFAM" id="SSF64268">
    <property type="entry name" value="PX domain"/>
    <property type="match status" value="1"/>
</dbReference>
<feature type="domain" description="PX" evidence="12">
    <location>
        <begin position="538"/>
        <end position="655"/>
    </location>
</feature>
<feature type="compositionally biased region" description="Polar residues" evidence="11">
    <location>
        <begin position="1"/>
        <end position="28"/>
    </location>
</feature>
<evidence type="ECO:0000256" key="4">
    <source>
        <dbReference type="ARBA" id="ARBA00010883"/>
    </source>
</evidence>
<dbReference type="InterPro" id="IPR027267">
    <property type="entry name" value="AH/BAR_dom_sf"/>
</dbReference>
<dbReference type="GO" id="GO:0030904">
    <property type="term" value="C:retromer complex"/>
    <property type="evidence" value="ECO:0007669"/>
    <property type="project" value="UniProtKB-ARBA"/>
</dbReference>
<keyword evidence="14" id="KW-1185">Reference proteome</keyword>
<feature type="region of interest" description="Disordered" evidence="11">
    <location>
        <begin position="191"/>
        <end position="535"/>
    </location>
</feature>
<gene>
    <name evidence="13" type="primary">SPOSA6832_04260</name>
</gene>
<comment type="subcellular location">
    <subcellularLocation>
        <location evidence="2">Cytoplasm</location>
    </subcellularLocation>
    <subcellularLocation>
        <location evidence="3">Golgi apparatus</location>
    </subcellularLocation>
    <subcellularLocation>
        <location evidence="1">Membrane</location>
        <topology evidence="1">Peripheral membrane protein</topology>
        <orientation evidence="1">Cytoplasmic side</orientation>
    </subcellularLocation>
</comment>
<dbReference type="Pfam" id="PF09325">
    <property type="entry name" value="Vps5"/>
    <property type="match status" value="1"/>
</dbReference>
<dbReference type="GO" id="GO:0005829">
    <property type="term" value="C:cytosol"/>
    <property type="evidence" value="ECO:0007669"/>
    <property type="project" value="GOC"/>
</dbReference>
<dbReference type="GO" id="GO:0015031">
    <property type="term" value="P:protein transport"/>
    <property type="evidence" value="ECO:0007669"/>
    <property type="project" value="UniProtKB-KW"/>
</dbReference>
<evidence type="ECO:0000256" key="5">
    <source>
        <dbReference type="ARBA" id="ARBA00022448"/>
    </source>
</evidence>
<keyword evidence="8" id="KW-0653">Protein transport</keyword>
<feature type="compositionally biased region" description="Polar residues" evidence="11">
    <location>
        <begin position="299"/>
        <end position="314"/>
    </location>
</feature>
<dbReference type="GO" id="GO:0035091">
    <property type="term" value="F:phosphatidylinositol binding"/>
    <property type="evidence" value="ECO:0007669"/>
    <property type="project" value="InterPro"/>
</dbReference>
<dbReference type="PROSITE" id="PS50195">
    <property type="entry name" value="PX"/>
    <property type="match status" value="1"/>
</dbReference>
<keyword evidence="9" id="KW-0333">Golgi apparatus</keyword>
<feature type="compositionally biased region" description="Polar residues" evidence="11">
    <location>
        <begin position="500"/>
        <end position="509"/>
    </location>
</feature>
<dbReference type="Proteomes" id="UP000243876">
    <property type="component" value="Unassembled WGS sequence"/>
</dbReference>
<feature type="compositionally biased region" description="Basic and acidic residues" evidence="11">
    <location>
        <begin position="224"/>
        <end position="251"/>
    </location>
</feature>
<dbReference type="Pfam" id="PF00787">
    <property type="entry name" value="PX"/>
    <property type="match status" value="1"/>
</dbReference>
<feature type="region of interest" description="Disordered" evidence="11">
    <location>
        <begin position="1"/>
        <end position="77"/>
    </location>
</feature>
<organism evidence="13 14">
    <name type="scientific">Sporidiobolus salmonicolor</name>
    <name type="common">Yeast-like fungus</name>
    <name type="synonym">Sporobolomyces salmonicolor</name>
    <dbReference type="NCBI Taxonomy" id="5005"/>
    <lineage>
        <taxon>Eukaryota</taxon>
        <taxon>Fungi</taxon>
        <taxon>Dikarya</taxon>
        <taxon>Basidiomycota</taxon>
        <taxon>Pucciniomycotina</taxon>
        <taxon>Microbotryomycetes</taxon>
        <taxon>Sporidiobolales</taxon>
        <taxon>Sporidiobolaceae</taxon>
        <taxon>Sporobolomyces</taxon>
    </lineage>
</organism>
<evidence type="ECO:0000256" key="7">
    <source>
        <dbReference type="ARBA" id="ARBA00022553"/>
    </source>
</evidence>
<dbReference type="OrthoDB" id="271164at2759"/>
<feature type="compositionally biased region" description="Pro residues" evidence="11">
    <location>
        <begin position="269"/>
        <end position="283"/>
    </location>
</feature>
<dbReference type="PANTHER" id="PTHR10555">
    <property type="entry name" value="SORTING NEXIN"/>
    <property type="match status" value="1"/>
</dbReference>
<evidence type="ECO:0000256" key="2">
    <source>
        <dbReference type="ARBA" id="ARBA00004496"/>
    </source>
</evidence>
<protein>
    <submittedName>
        <fullName evidence="13">SPOSA6832_04260-mRNA-1:cds</fullName>
    </submittedName>
</protein>
<feature type="compositionally biased region" description="Low complexity" evidence="11">
    <location>
        <begin position="209"/>
        <end position="223"/>
    </location>
</feature>
<keyword evidence="6" id="KW-0963">Cytoplasm</keyword>
<accession>A0A0D6ERI3</accession>
<dbReference type="SMART" id="SM00312">
    <property type="entry name" value="PX"/>
    <property type="match status" value="1"/>
</dbReference>
<dbReference type="GO" id="GO:0042147">
    <property type="term" value="P:retrograde transport, endosome to Golgi"/>
    <property type="evidence" value="ECO:0007669"/>
    <property type="project" value="TreeGrafter"/>
</dbReference>
<dbReference type="GO" id="GO:0005768">
    <property type="term" value="C:endosome"/>
    <property type="evidence" value="ECO:0007669"/>
    <property type="project" value="TreeGrafter"/>
</dbReference>
<dbReference type="PANTHER" id="PTHR10555:SF170">
    <property type="entry name" value="FI18122P1"/>
    <property type="match status" value="1"/>
</dbReference>
<dbReference type="AlphaFoldDB" id="A0A0D6ERI3"/>
<evidence type="ECO:0000259" key="12">
    <source>
        <dbReference type="PROSITE" id="PS50195"/>
    </source>
</evidence>
<evidence type="ECO:0000256" key="8">
    <source>
        <dbReference type="ARBA" id="ARBA00022927"/>
    </source>
</evidence>
<keyword evidence="7" id="KW-0597">Phosphoprotein</keyword>
<feature type="compositionally biased region" description="Basic and acidic residues" evidence="11">
    <location>
        <begin position="140"/>
        <end position="156"/>
    </location>
</feature>
<evidence type="ECO:0000256" key="9">
    <source>
        <dbReference type="ARBA" id="ARBA00023034"/>
    </source>
</evidence>
<feature type="region of interest" description="Disordered" evidence="11">
    <location>
        <begin position="92"/>
        <end position="158"/>
    </location>
</feature>
<evidence type="ECO:0000313" key="14">
    <source>
        <dbReference type="Proteomes" id="UP000243876"/>
    </source>
</evidence>
<feature type="non-terminal residue" evidence="13">
    <location>
        <position position="1"/>
    </location>
</feature>
<sequence>MASSSAQLSYPSATQQSFYRESSTSDAYSSALYGTPQGPATPAFQAARPFDREGAPEPETPAFGRVATEDQPNYQHNAYTTASALVSPAYDAPISSTRQTPFGAPPTSPTAVLYPNPAAEPQPPTHVRQPSKPDISALLGEEKPILPSFKRAERSEGVAGPLGSKIAVLPVSSVGRKPVRGALASLLGLEVEEEAPKSATKVETLQESAPATPTLPANTAAEPTKAREGENAALKEEEQPKEMVEAREAPLPREPTSIEPLPPMALETPLPPSPSASPAPPEQPTISTAEPSSVLALSRTPSQAPSILSTTASSADVPYEAMVSPLDTGIEEDGTRRESAWPANKAVDGLEARLASLQVDQPSRDGDATPSSSTPTGSFIASPDPQSVPPGSHIPSSAALPASSSPPPASYSQYIFREEPPSSPEPSSHRPPMFETPTLRGFRAYNGSGDEGGFGGTDDGDSLKGTYSRSVEVVDGADAETETGPSSPATKRAIEREGDLSTSRGQQEGSAALPPLPPSIQGSPRSTELGGSLGPSFIITVGDPQKVGNPLNPAAQHTVYTVRTRTTSSAFRKSDFSVLRRFSHFLWLFDALTQNNPGVIVPGMPEKHAIGRFGSEFVENRRLGLQAALMKIVSHPMLVGDPDLRLFLESDTFHIDIKQRKIDSGADNKGFLASISSSISGPKFVEFDDYFEQRRHALDTFETQLRSLLTSLSAAAKARSALQVSTAELQSAFLALSQCDLSSPLRKVLDEAASLQKRLHDLSEAQAVSDEQIGGLVSVAESYARMCTSARGVFGARIRSYHAWQVAESNLRKAQAAHEKAKKSGRAHSELLGLSVAEISEAERKTLDARHDFEDVSKLTKAEMARFDKEKVDDFKKALEDYADSLAMRQREVVAAWQHYHDLVVNAVEANAATPPSPVLPSHNPSS</sequence>